<evidence type="ECO:0000256" key="2">
    <source>
        <dbReference type="ARBA" id="ARBA00022448"/>
    </source>
</evidence>
<dbReference type="InterPro" id="IPR001204">
    <property type="entry name" value="Phos_transporter"/>
</dbReference>
<sequence>MSLWTDYTWIVVCGALASFFTVRWGLMFAYGIGANDVANAFGSSVAARTLTLRQALLIAAVCEFSGSVLLGGQVTRTVAGGIARLSTFERVPELYMFGMLCALVASGTWLLVATYLELPVSTTHSMIGAVLGFAFVYGGVEAVVWMQPTDRFPFMSGMVPIVLSWFTSPLLCGLATAALFVVLRSAVLRRENSLQLTYVLLPILVLLTVFVNCFFVLNKGASRELTWSIGQCAWVSAAAAGGCSLITVVALVPLLRRVVGKEEEKRSRRRLQLYRAASRGVDDAAARGSAGTGGTGAPATRSSSAAQKHGSHRVSGGALDPAPTGDDFAAGGGAGGDSGTALLAPPPAAVVAANHGRDGGGNAGGDWGRQSQQHQQQHQHSGYGPPQQYDGQAGTAMQLHAVLRHSHSRSHSQVSYQHASIGTSQYGNSQYGTTMGAMDATGGIGTTTEDERFSQATQHHSSSAGGAAPAPVPYGAGRSASLPHPRYLKDSESYGPINNSAPPRGTGVLATAQSMRALANPSDAHGPGAATGSSSSASLPLGRRESADSRGLPVFPRTGSGRLVASSAAATHVFDAAGGGGGTDSGTAHASSSSAPSAAVRTGVEGLASGPGGQSEAAAEATPSGALGPGQQQCPAEGSGAATLSGEGFSSHQDGSQGGAAMADSVTAHGSVGAAVQLGGGSSGTVTPGAAEPGAVAVGGGGSAMEEQAAADGRMAQQSSAQGQGAPQAMIAVGPQVLQQQAQWVQPLQQAPSWQAEQPQQGWSQSQQGWSQPPQQLQQNWGQQQQGWQQQHGQQQGWQVQQHWQQQQQQGWQQQQQQGWQQRQQPWQPQQQQQQWHRSSAPQAQHYAANWNPQQQGWQQGQQQPAYAQQPQQQQWQQQQHYGNPGGYAGAGPAANAPGYGQRGGGGANPFARQNYAQQAGPIAEGMDWTRKSLGWANPASAYGGSGQEGHDAGYGRGDTPTDLKAAAAHDADASYDDADSEMESGGDHDRAQHSPSGVGGGGAGGGGQAVNPHWQNTFDQLKAIVLHGTRVNVHDALETDMTAQAIHLAAEVFDPDTEYAFRYLQVITAMCDSFSHGANDVANAVGPFCAIWYIYNNMRIDYQADLPIWILVVGGAGIVVGLGTYGYNIIRAIGMRLSAITPARGFCIELATAVVVVVASNYGLPISTTHCQVGATAGMGLTEGSAGINWVLALQFFLGWVVTLLITGVLSAALFAAGAYAPSIIQERDVAKYEDTLLRLTAQLDSLLNRTNQAGVSDPATWGTYSAALQAKLQSNAAFLKDVNTPGTKSNTRPVQHLDADTMTAFLNSTVTTYLNNSLPYIGGMPAKGLVLPRDRGA</sequence>
<dbReference type="GeneID" id="5721351"/>
<keyword evidence="2" id="KW-0813">Transport</keyword>
<dbReference type="STRING" id="3055.A0A2K3CVV6"/>
<evidence type="ECO:0000256" key="6">
    <source>
        <dbReference type="ARBA" id="ARBA00023136"/>
    </source>
</evidence>
<organism evidence="9 10">
    <name type="scientific">Chlamydomonas reinhardtii</name>
    <name type="common">Chlamydomonas smithii</name>
    <dbReference type="NCBI Taxonomy" id="3055"/>
    <lineage>
        <taxon>Eukaryota</taxon>
        <taxon>Viridiplantae</taxon>
        <taxon>Chlorophyta</taxon>
        <taxon>core chlorophytes</taxon>
        <taxon>Chlorophyceae</taxon>
        <taxon>CS clade</taxon>
        <taxon>Chlamydomonadales</taxon>
        <taxon>Chlamydomonadaceae</taxon>
        <taxon>Chlamydomonas</taxon>
    </lineage>
</organism>
<feature type="compositionally biased region" description="Low complexity" evidence="7">
    <location>
        <begin position="524"/>
        <end position="541"/>
    </location>
</feature>
<reference evidence="9 10" key="1">
    <citation type="journal article" date="2007" name="Science">
        <title>The Chlamydomonas genome reveals the evolution of key animal and plant functions.</title>
        <authorList>
            <person name="Merchant S.S."/>
            <person name="Prochnik S.E."/>
            <person name="Vallon O."/>
            <person name="Harris E.H."/>
            <person name="Karpowicz S.J."/>
            <person name="Witman G.B."/>
            <person name="Terry A."/>
            <person name="Salamov A."/>
            <person name="Fritz-Laylin L.K."/>
            <person name="Marechal-Drouard L."/>
            <person name="Marshall W.F."/>
            <person name="Qu L.H."/>
            <person name="Nelson D.R."/>
            <person name="Sanderfoot A.A."/>
            <person name="Spalding M.H."/>
            <person name="Kapitonov V.V."/>
            <person name="Ren Q."/>
            <person name="Ferris P."/>
            <person name="Lindquist E."/>
            <person name="Shapiro H."/>
            <person name="Lucas S.M."/>
            <person name="Grimwood J."/>
            <person name="Schmutz J."/>
            <person name="Cardol P."/>
            <person name="Cerutti H."/>
            <person name="Chanfreau G."/>
            <person name="Chen C.L."/>
            <person name="Cognat V."/>
            <person name="Croft M.T."/>
            <person name="Dent R."/>
            <person name="Dutcher S."/>
            <person name="Fernandez E."/>
            <person name="Fukuzawa H."/>
            <person name="Gonzalez-Ballester D."/>
            <person name="Gonzalez-Halphen D."/>
            <person name="Hallmann A."/>
            <person name="Hanikenne M."/>
            <person name="Hippler M."/>
            <person name="Inwood W."/>
            <person name="Jabbari K."/>
            <person name="Kalanon M."/>
            <person name="Kuras R."/>
            <person name="Lefebvre P.A."/>
            <person name="Lemaire S.D."/>
            <person name="Lobanov A.V."/>
            <person name="Lohr M."/>
            <person name="Manuell A."/>
            <person name="Meier I."/>
            <person name="Mets L."/>
            <person name="Mittag M."/>
            <person name="Mittelmeier T."/>
            <person name="Moroney J.V."/>
            <person name="Moseley J."/>
            <person name="Napoli C."/>
            <person name="Nedelcu A.M."/>
            <person name="Niyogi K."/>
            <person name="Novoselov S.V."/>
            <person name="Paulsen I.T."/>
            <person name="Pazour G."/>
            <person name="Purton S."/>
            <person name="Ral J.P."/>
            <person name="Riano-Pachon D.M."/>
            <person name="Riekhof W."/>
            <person name="Rymarquis L."/>
            <person name="Schroda M."/>
            <person name="Stern D."/>
            <person name="Umen J."/>
            <person name="Willows R."/>
            <person name="Wilson N."/>
            <person name="Zimmer S.L."/>
            <person name="Allmer J."/>
            <person name="Balk J."/>
            <person name="Bisova K."/>
            <person name="Chen C.J."/>
            <person name="Elias M."/>
            <person name="Gendler K."/>
            <person name="Hauser C."/>
            <person name="Lamb M.R."/>
            <person name="Ledford H."/>
            <person name="Long J.C."/>
            <person name="Minagawa J."/>
            <person name="Page M.D."/>
            <person name="Pan J."/>
            <person name="Pootakham W."/>
            <person name="Roje S."/>
            <person name="Rose A."/>
            <person name="Stahlberg E."/>
            <person name="Terauchi A.M."/>
            <person name="Yang P."/>
            <person name="Ball S."/>
            <person name="Bowler C."/>
            <person name="Dieckmann C.L."/>
            <person name="Gladyshev V.N."/>
            <person name="Green P."/>
            <person name="Jorgensen R."/>
            <person name="Mayfield S."/>
            <person name="Mueller-Roeber B."/>
            <person name="Rajamani S."/>
            <person name="Sayre R.T."/>
            <person name="Brokstein P."/>
            <person name="Dubchak I."/>
            <person name="Goodstein D."/>
            <person name="Hornick L."/>
            <person name="Huang Y.W."/>
            <person name="Jhaveri J."/>
            <person name="Luo Y."/>
            <person name="Martinez D."/>
            <person name="Ngau W.C."/>
            <person name="Otillar B."/>
            <person name="Poliakov A."/>
            <person name="Porter A."/>
            <person name="Szajkowski L."/>
            <person name="Werner G."/>
            <person name="Zhou K."/>
            <person name="Grigoriev I.V."/>
            <person name="Rokhsar D.S."/>
            <person name="Grossman A.R."/>
        </authorList>
    </citation>
    <scope>NUCLEOTIDE SEQUENCE [LARGE SCALE GENOMIC DNA]</scope>
    <source>
        <strain evidence="10">CC-503</strain>
    </source>
</reference>
<evidence type="ECO:0000256" key="4">
    <source>
        <dbReference type="ARBA" id="ARBA00022692"/>
    </source>
</evidence>
<dbReference type="PANTHER" id="PTHR11101:SF96">
    <property type="entry name" value="PHOSPHATE TRANSPORTER"/>
    <property type="match status" value="1"/>
</dbReference>
<feature type="transmembrane region" description="Helical" evidence="8">
    <location>
        <begin position="1107"/>
        <end position="1126"/>
    </location>
</feature>
<dbReference type="Proteomes" id="UP000006906">
    <property type="component" value="Chromosome 16"/>
</dbReference>
<feature type="transmembrane region" description="Helical" evidence="8">
    <location>
        <begin position="1198"/>
        <end position="1222"/>
    </location>
</feature>
<feature type="region of interest" description="Disordered" evidence="7">
    <location>
        <begin position="580"/>
        <end position="664"/>
    </location>
</feature>
<feature type="region of interest" description="Disordered" evidence="7">
    <location>
        <begin position="817"/>
        <end position="913"/>
    </location>
</feature>
<feature type="transmembrane region" description="Helical" evidence="8">
    <location>
        <begin position="1147"/>
        <end position="1165"/>
    </location>
</feature>
<evidence type="ECO:0008006" key="11">
    <source>
        <dbReference type="Google" id="ProtNLM"/>
    </source>
</evidence>
<feature type="transmembrane region" description="Helical" evidence="8">
    <location>
        <begin position="52"/>
        <end position="74"/>
    </location>
</feature>
<evidence type="ECO:0000256" key="8">
    <source>
        <dbReference type="SAM" id="Phobius"/>
    </source>
</evidence>
<feature type="transmembrane region" description="Helical" evidence="8">
    <location>
        <begin position="94"/>
        <end position="115"/>
    </location>
</feature>
<dbReference type="InParanoid" id="A0A2K3CVV6"/>
<dbReference type="ExpressionAtlas" id="A0A2K3CVV6">
    <property type="expression patterns" value="baseline"/>
</dbReference>
<keyword evidence="4 8" id="KW-0812">Transmembrane</keyword>
<dbReference type="KEGG" id="cre:CHLRE_16g676757v5"/>
<dbReference type="PANTHER" id="PTHR11101">
    <property type="entry name" value="PHOSPHATE TRANSPORTER"/>
    <property type="match status" value="1"/>
</dbReference>
<protein>
    <recommendedName>
        <fullName evidence="11">Phosphate transporter</fullName>
    </recommendedName>
</protein>
<feature type="transmembrane region" description="Helical" evidence="8">
    <location>
        <begin position="127"/>
        <end position="146"/>
    </location>
</feature>
<keyword evidence="10" id="KW-1185">Reference proteome</keyword>
<proteinExistence type="predicted"/>
<feature type="transmembrane region" description="Helical" evidence="8">
    <location>
        <begin position="195"/>
        <end position="217"/>
    </location>
</feature>
<feature type="transmembrane region" description="Helical" evidence="8">
    <location>
        <begin position="7"/>
        <end position="32"/>
    </location>
</feature>
<evidence type="ECO:0000313" key="9">
    <source>
        <dbReference type="EMBL" id="PNW72408.1"/>
    </source>
</evidence>
<dbReference type="RefSeq" id="XP_042916211.1">
    <property type="nucleotide sequence ID" value="XM_043071310.1"/>
</dbReference>
<feature type="compositionally biased region" description="Low complexity" evidence="7">
    <location>
        <begin position="320"/>
        <end position="329"/>
    </location>
</feature>
<feature type="region of interest" description="Disordered" evidence="7">
    <location>
        <begin position="683"/>
        <end position="728"/>
    </location>
</feature>
<evidence type="ECO:0000256" key="7">
    <source>
        <dbReference type="SAM" id="MobiDB-lite"/>
    </source>
</evidence>
<feature type="compositionally biased region" description="Low complexity" evidence="7">
    <location>
        <begin position="854"/>
        <end position="883"/>
    </location>
</feature>
<feature type="compositionally biased region" description="Low complexity" evidence="7">
    <location>
        <begin position="585"/>
        <end position="599"/>
    </location>
</feature>
<dbReference type="Gramene" id="PNW72408">
    <property type="protein sequence ID" value="PNW72408"/>
    <property type="gene ID" value="CHLRE_16g676757v5"/>
</dbReference>
<feature type="compositionally biased region" description="Low complexity" evidence="7">
    <location>
        <begin position="716"/>
        <end position="728"/>
    </location>
</feature>
<feature type="compositionally biased region" description="Acidic residues" evidence="7">
    <location>
        <begin position="974"/>
        <end position="985"/>
    </location>
</feature>
<dbReference type="FunCoup" id="A0A2K3CVV6">
    <property type="interactions" value="915"/>
</dbReference>
<feature type="compositionally biased region" description="Low complexity" evidence="7">
    <location>
        <begin position="461"/>
        <end position="477"/>
    </location>
</feature>
<evidence type="ECO:0000256" key="3">
    <source>
        <dbReference type="ARBA" id="ARBA00022592"/>
    </source>
</evidence>
<dbReference type="EMBL" id="CM008977">
    <property type="protein sequence ID" value="PNW72408.1"/>
    <property type="molecule type" value="Genomic_DNA"/>
</dbReference>
<dbReference type="GO" id="GO:0016020">
    <property type="term" value="C:membrane"/>
    <property type="evidence" value="ECO:0007669"/>
    <property type="project" value="UniProtKB-SubCell"/>
</dbReference>
<keyword evidence="5 8" id="KW-1133">Transmembrane helix</keyword>
<gene>
    <name evidence="9" type="ORF">CHLRE_16g676757v5</name>
</gene>
<evidence type="ECO:0000256" key="1">
    <source>
        <dbReference type="ARBA" id="ARBA00004141"/>
    </source>
</evidence>
<dbReference type="GO" id="GO:0005315">
    <property type="term" value="F:phosphate transmembrane transporter activity"/>
    <property type="evidence" value="ECO:0000318"/>
    <property type="project" value="GO_Central"/>
</dbReference>
<keyword evidence="3" id="KW-0592">Phosphate transport</keyword>
<feature type="compositionally biased region" description="Low complexity" evidence="7">
    <location>
        <begin position="368"/>
        <end position="388"/>
    </location>
</feature>
<feature type="region of interest" description="Disordered" evidence="7">
    <location>
        <begin position="519"/>
        <end position="555"/>
    </location>
</feature>
<feature type="compositionally biased region" description="Low complexity" evidence="7">
    <location>
        <begin position="339"/>
        <end position="354"/>
    </location>
</feature>
<comment type="subcellular location">
    <subcellularLocation>
        <location evidence="1">Membrane</location>
        <topology evidence="1">Multi-pass membrane protein</topology>
    </subcellularLocation>
</comment>
<feature type="compositionally biased region" description="Low complexity" evidence="7">
    <location>
        <begin position="891"/>
        <end position="900"/>
    </location>
</feature>
<evidence type="ECO:0000313" key="10">
    <source>
        <dbReference type="Proteomes" id="UP000006906"/>
    </source>
</evidence>
<feature type="compositionally biased region" description="Gly residues" evidence="7">
    <location>
        <begin position="998"/>
        <end position="1009"/>
    </location>
</feature>
<dbReference type="Pfam" id="PF01384">
    <property type="entry name" value="PHO4"/>
    <property type="match status" value="1"/>
</dbReference>
<accession>A0A2K3CVV6</accession>
<feature type="region of interest" description="Disordered" evidence="7">
    <location>
        <begin position="940"/>
        <end position="1013"/>
    </location>
</feature>
<dbReference type="OrthoDB" id="260807at2759"/>
<feature type="compositionally biased region" description="Low complexity" evidence="7">
    <location>
        <begin position="817"/>
        <end position="837"/>
    </location>
</feature>
<dbReference type="GO" id="GO:0035435">
    <property type="term" value="P:phosphate ion transmembrane transport"/>
    <property type="evidence" value="ECO:0000318"/>
    <property type="project" value="GO_Central"/>
</dbReference>
<feature type="transmembrane region" description="Helical" evidence="8">
    <location>
        <begin position="158"/>
        <end position="183"/>
    </location>
</feature>
<keyword evidence="6 8" id="KW-0472">Membrane</keyword>
<evidence type="ECO:0000256" key="5">
    <source>
        <dbReference type="ARBA" id="ARBA00022989"/>
    </source>
</evidence>
<feature type="region of interest" description="Disordered" evidence="7">
    <location>
        <begin position="284"/>
        <end position="391"/>
    </location>
</feature>
<feature type="compositionally biased region" description="Low complexity" evidence="7">
    <location>
        <begin position="297"/>
        <end position="306"/>
    </location>
</feature>
<name>A0A2K3CVV6_CHLRE</name>
<feature type="transmembrane region" description="Helical" evidence="8">
    <location>
        <begin position="229"/>
        <end position="255"/>
    </location>
</feature>
<feature type="region of interest" description="Disordered" evidence="7">
    <location>
        <begin position="437"/>
        <end position="507"/>
    </location>
</feature>
<feature type="region of interest" description="Disordered" evidence="7">
    <location>
        <begin position="749"/>
        <end position="794"/>
    </location>
</feature>